<feature type="compositionally biased region" description="Basic and acidic residues" evidence="1">
    <location>
        <begin position="208"/>
        <end position="222"/>
    </location>
</feature>
<name>A0A7U2ICR8_PHANO</name>
<dbReference type="AlphaFoldDB" id="A0A7U2ICR8"/>
<evidence type="ECO:0000313" key="2">
    <source>
        <dbReference type="EMBL" id="QRD07418.1"/>
    </source>
</evidence>
<feature type="region of interest" description="Disordered" evidence="1">
    <location>
        <begin position="108"/>
        <end position="242"/>
    </location>
</feature>
<dbReference type="OrthoDB" id="2402960at2759"/>
<feature type="compositionally biased region" description="Basic and acidic residues" evidence="1">
    <location>
        <begin position="316"/>
        <end position="326"/>
    </location>
</feature>
<protein>
    <submittedName>
        <fullName evidence="2">Uncharacterized protein</fullName>
    </submittedName>
</protein>
<dbReference type="EMBL" id="CP069044">
    <property type="protein sequence ID" value="QRD07418.1"/>
    <property type="molecule type" value="Genomic_DNA"/>
</dbReference>
<feature type="compositionally biased region" description="Gly residues" evidence="1">
    <location>
        <begin position="148"/>
        <end position="157"/>
    </location>
</feature>
<evidence type="ECO:0000313" key="3">
    <source>
        <dbReference type="Proteomes" id="UP000663193"/>
    </source>
</evidence>
<reference evidence="3" key="1">
    <citation type="journal article" date="2021" name="BMC Genomics">
        <title>Chromosome-level genome assembly and manually-curated proteome of model necrotroph Parastagonospora nodorum Sn15 reveals a genome-wide trove of candidate effector homologs, and redundancy of virulence-related functions within an accessory chromosome.</title>
        <authorList>
            <person name="Bertazzoni S."/>
            <person name="Jones D.A.B."/>
            <person name="Phan H.T."/>
            <person name="Tan K.-C."/>
            <person name="Hane J.K."/>
        </authorList>
    </citation>
    <scope>NUCLEOTIDE SEQUENCE [LARGE SCALE GENOMIC DNA]</scope>
    <source>
        <strain evidence="3">SN15 / ATCC MYA-4574 / FGSC 10173)</strain>
    </source>
</reference>
<gene>
    <name evidence="2" type="ORF">JI435_131900</name>
</gene>
<accession>A0A7U2ICR8</accession>
<feature type="compositionally biased region" description="Polar residues" evidence="1">
    <location>
        <begin position="44"/>
        <end position="53"/>
    </location>
</feature>
<dbReference type="Proteomes" id="UP000663193">
    <property type="component" value="Chromosome 22"/>
</dbReference>
<sequence>MQKSRWAPKAEEAEAPQTTTEKSTPPETTANATSQPPPGPAPVQYTTAPTVSMSYEPAYDDPSIDPFAQTASTDDLFFDDDITPIAEPVVEQNPLELQVIDAEYLPEDIAPPTAPQAHLAPHIPQGPRNPERGGRGRGRGRGARRGRGGGGGGGGHVGDIREIEKKEKEQEKAAKEAEAASTPAPATVPEPATTTEDNDASATPDAPTEPKEKPTHSVRGDRTLTGGPARTRLTEAQLSAKLASMRSKNEALQTAHARAEADLANFEAREAVLKKKDVERKKVLAEKQKAERQNRQQMMGEREKNRLRKLNAQGGREWDFEKEEGSVGRGRRRGGGGEGRTWRDCGVETRGGAGVGGAGGRCGESELWGTRTGSWKGWERRQRWTW</sequence>
<proteinExistence type="predicted"/>
<feature type="compositionally biased region" description="Gly residues" evidence="1">
    <location>
        <begin position="349"/>
        <end position="362"/>
    </location>
</feature>
<feature type="compositionally biased region" description="Basic residues" evidence="1">
    <location>
        <begin position="135"/>
        <end position="147"/>
    </location>
</feature>
<feature type="compositionally biased region" description="Low complexity" evidence="1">
    <location>
        <begin position="179"/>
        <end position="195"/>
    </location>
</feature>
<dbReference type="VEuPathDB" id="FungiDB:JI435_131900"/>
<organism evidence="2 3">
    <name type="scientific">Phaeosphaeria nodorum (strain SN15 / ATCC MYA-4574 / FGSC 10173)</name>
    <name type="common">Glume blotch fungus</name>
    <name type="synonym">Parastagonospora nodorum</name>
    <dbReference type="NCBI Taxonomy" id="321614"/>
    <lineage>
        <taxon>Eukaryota</taxon>
        <taxon>Fungi</taxon>
        <taxon>Dikarya</taxon>
        <taxon>Ascomycota</taxon>
        <taxon>Pezizomycotina</taxon>
        <taxon>Dothideomycetes</taxon>
        <taxon>Pleosporomycetidae</taxon>
        <taxon>Pleosporales</taxon>
        <taxon>Pleosporineae</taxon>
        <taxon>Phaeosphaeriaceae</taxon>
        <taxon>Parastagonospora</taxon>
    </lineage>
</organism>
<keyword evidence="3" id="KW-1185">Reference proteome</keyword>
<feature type="region of interest" description="Disordered" evidence="1">
    <location>
        <begin position="284"/>
        <end position="367"/>
    </location>
</feature>
<evidence type="ECO:0000256" key="1">
    <source>
        <dbReference type="SAM" id="MobiDB-lite"/>
    </source>
</evidence>
<feature type="compositionally biased region" description="Basic and acidic residues" evidence="1">
    <location>
        <begin position="158"/>
        <end position="178"/>
    </location>
</feature>
<feature type="region of interest" description="Disordered" evidence="1">
    <location>
        <begin position="1"/>
        <end position="68"/>
    </location>
</feature>
<feature type="compositionally biased region" description="Low complexity" evidence="1">
    <location>
        <begin position="15"/>
        <end position="29"/>
    </location>
</feature>
<feature type="compositionally biased region" description="Basic and acidic residues" evidence="1">
    <location>
        <begin position="284"/>
        <end position="304"/>
    </location>
</feature>